<feature type="region of interest" description="Disordered" evidence="2">
    <location>
        <begin position="190"/>
        <end position="230"/>
    </location>
</feature>
<feature type="domain" description="VTT" evidence="4">
    <location>
        <begin position="45"/>
        <end position="146"/>
    </location>
</feature>
<proteinExistence type="inferred from homology"/>
<keyword evidence="3" id="KW-1133">Transmembrane helix</keyword>
<evidence type="ECO:0000259" key="4">
    <source>
        <dbReference type="Pfam" id="PF09335"/>
    </source>
</evidence>
<keyword evidence="3" id="KW-0472">Membrane</keyword>
<dbReference type="InterPro" id="IPR051311">
    <property type="entry name" value="DedA_domain"/>
</dbReference>
<keyword evidence="6" id="KW-1185">Reference proteome</keyword>
<gene>
    <name evidence="5" type="ORF">ACFQWB_13325</name>
</gene>
<evidence type="ECO:0000256" key="2">
    <source>
        <dbReference type="SAM" id="MobiDB-lite"/>
    </source>
</evidence>
<feature type="transmembrane region" description="Helical" evidence="3">
    <location>
        <begin position="46"/>
        <end position="67"/>
    </location>
</feature>
<evidence type="ECO:0000313" key="6">
    <source>
        <dbReference type="Proteomes" id="UP001596528"/>
    </source>
</evidence>
<feature type="transmembrane region" description="Helical" evidence="3">
    <location>
        <begin position="99"/>
        <end position="120"/>
    </location>
</feature>
<keyword evidence="3" id="KW-0812">Transmembrane</keyword>
<evidence type="ECO:0000256" key="3">
    <source>
        <dbReference type="SAM" id="Phobius"/>
    </source>
</evidence>
<feature type="transmembrane region" description="Helical" evidence="3">
    <location>
        <begin position="160"/>
        <end position="178"/>
    </location>
</feature>
<feature type="compositionally biased region" description="Low complexity" evidence="2">
    <location>
        <begin position="190"/>
        <end position="201"/>
    </location>
</feature>
<dbReference type="EMBL" id="JBHTGQ010000031">
    <property type="protein sequence ID" value="MFC7750902.1"/>
    <property type="molecule type" value="Genomic_DNA"/>
</dbReference>
<feature type="transmembrane region" description="Helical" evidence="3">
    <location>
        <begin position="127"/>
        <end position="148"/>
    </location>
</feature>
<feature type="transmembrane region" description="Helical" evidence="3">
    <location>
        <begin position="12"/>
        <end position="34"/>
    </location>
</feature>
<name>A0ABW2V8F0_9BACL</name>
<comment type="caution">
    <text evidence="5">The sequence shown here is derived from an EMBL/GenBank/DDBJ whole genome shotgun (WGS) entry which is preliminary data.</text>
</comment>
<dbReference type="InterPro" id="IPR032816">
    <property type="entry name" value="VTT_dom"/>
</dbReference>
<evidence type="ECO:0000313" key="5">
    <source>
        <dbReference type="EMBL" id="MFC7750902.1"/>
    </source>
</evidence>
<feature type="compositionally biased region" description="Basic and acidic residues" evidence="2">
    <location>
        <begin position="220"/>
        <end position="230"/>
    </location>
</feature>
<organism evidence="5 6">
    <name type="scientific">Paenibacillus thermoaerophilus</name>
    <dbReference type="NCBI Taxonomy" id="1215385"/>
    <lineage>
        <taxon>Bacteria</taxon>
        <taxon>Bacillati</taxon>
        <taxon>Bacillota</taxon>
        <taxon>Bacilli</taxon>
        <taxon>Bacillales</taxon>
        <taxon>Paenibacillaceae</taxon>
        <taxon>Paenibacillus</taxon>
    </lineage>
</organism>
<dbReference type="Proteomes" id="UP001596528">
    <property type="component" value="Unassembled WGS sequence"/>
</dbReference>
<dbReference type="RefSeq" id="WP_246068121.1">
    <property type="nucleotide sequence ID" value="NZ_JBHTGQ010000031.1"/>
</dbReference>
<dbReference type="PANTHER" id="PTHR42709">
    <property type="entry name" value="ALKALINE PHOSPHATASE LIKE PROTEIN"/>
    <property type="match status" value="1"/>
</dbReference>
<protein>
    <submittedName>
        <fullName evidence="5">YqaA family protein</fullName>
    </submittedName>
</protein>
<sequence>MEELVSFLEKFGAWGLFIHSFIDAIIFPIPAFFTQVSLSMVNPQSALWLATVGFIACLLGTPFGYWIGKSLGHALLYKLLKKEWIDSATALFQKNGETAILFGAFTPIPFKVFTILSGCLDFPLWRLIVYAALGRSVKFYVVGLLFYVYGRAAENMVHNVSMYVFAGAVPLAAIYLLIRRAIRNKRAAAAKPDAEAGEAAPTNGDPAVPAAKPKISAFDPPKDRGHTFTD</sequence>
<dbReference type="Pfam" id="PF09335">
    <property type="entry name" value="VTT_dom"/>
    <property type="match status" value="1"/>
</dbReference>
<evidence type="ECO:0000256" key="1">
    <source>
        <dbReference type="ARBA" id="ARBA00010792"/>
    </source>
</evidence>
<comment type="similarity">
    <text evidence="1">Belongs to the DedA family.</text>
</comment>
<dbReference type="PANTHER" id="PTHR42709:SF11">
    <property type="entry name" value="DEDA FAMILY PROTEIN"/>
    <property type="match status" value="1"/>
</dbReference>
<accession>A0ABW2V8F0</accession>
<reference evidence="6" key="1">
    <citation type="journal article" date="2019" name="Int. J. Syst. Evol. Microbiol.">
        <title>The Global Catalogue of Microorganisms (GCM) 10K type strain sequencing project: providing services to taxonomists for standard genome sequencing and annotation.</title>
        <authorList>
            <consortium name="The Broad Institute Genomics Platform"/>
            <consortium name="The Broad Institute Genome Sequencing Center for Infectious Disease"/>
            <person name="Wu L."/>
            <person name="Ma J."/>
        </authorList>
    </citation>
    <scope>NUCLEOTIDE SEQUENCE [LARGE SCALE GENOMIC DNA]</scope>
    <source>
        <strain evidence="6">JCM 18657</strain>
    </source>
</reference>